<protein>
    <submittedName>
        <fullName evidence="1">Uncharacterized protein</fullName>
    </submittedName>
</protein>
<evidence type="ECO:0000313" key="2">
    <source>
        <dbReference type="Proteomes" id="UP000295217"/>
    </source>
</evidence>
<proteinExistence type="predicted"/>
<dbReference type="EMBL" id="SMLB01000049">
    <property type="protein sequence ID" value="TDD65621.1"/>
    <property type="molecule type" value="Genomic_DNA"/>
</dbReference>
<sequence length="245" mass="27957">MSDQPELPSSGGARAPEPNRVRFEVAALTTDHPRGFQVLVFVDDVEITALGAGLGMDPYDLLVPRNRLVATGEPRRVPIARCTCGVYGCGETDVLIVRDGDRVRWEWLKQKPMEHGVTFPADDYDAEVERLGNDVGWETPERTAGRLVLRDLDGDLDRLRSLGMEPQWAADDHPRWFRVAFRIAEDYQVFVRFPWKDRTPQQLAAVVSRTLARKPQRWPATWHAIRPELTGPPSVAGRRWRPERW</sequence>
<reference evidence="1 2" key="1">
    <citation type="submission" date="2019-02" db="EMBL/GenBank/DDBJ databases">
        <title>Draft genome sequences of novel Actinobacteria.</title>
        <authorList>
            <person name="Sahin N."/>
            <person name="Ay H."/>
            <person name="Saygin H."/>
        </authorList>
    </citation>
    <scope>NUCLEOTIDE SEQUENCE [LARGE SCALE GENOMIC DNA]</scope>
    <source>
        <strain evidence="1 2">8K307</strain>
    </source>
</reference>
<evidence type="ECO:0000313" key="1">
    <source>
        <dbReference type="EMBL" id="TDD65621.1"/>
    </source>
</evidence>
<dbReference type="Proteomes" id="UP000295217">
    <property type="component" value="Unassembled WGS sequence"/>
</dbReference>
<name>A0A4R5A1K1_9ACTN</name>
<keyword evidence="2" id="KW-1185">Reference proteome</keyword>
<dbReference type="RefSeq" id="WP_132106612.1">
    <property type="nucleotide sequence ID" value="NZ_SMLB01000049.1"/>
</dbReference>
<accession>A0A4R5A1K1</accession>
<organism evidence="1 2">
    <name type="scientific">Jiangella aurantiaca</name>
    <dbReference type="NCBI Taxonomy" id="2530373"/>
    <lineage>
        <taxon>Bacteria</taxon>
        <taxon>Bacillati</taxon>
        <taxon>Actinomycetota</taxon>
        <taxon>Actinomycetes</taxon>
        <taxon>Jiangellales</taxon>
        <taxon>Jiangellaceae</taxon>
        <taxon>Jiangella</taxon>
    </lineage>
</organism>
<comment type="caution">
    <text evidence="1">The sequence shown here is derived from an EMBL/GenBank/DDBJ whole genome shotgun (WGS) entry which is preliminary data.</text>
</comment>
<gene>
    <name evidence="1" type="ORF">E1262_24630</name>
</gene>
<dbReference type="OrthoDB" id="3369278at2"/>
<dbReference type="AlphaFoldDB" id="A0A4R5A1K1"/>